<feature type="compositionally biased region" description="Basic residues" evidence="2">
    <location>
        <begin position="365"/>
        <end position="378"/>
    </location>
</feature>
<proteinExistence type="predicted"/>
<keyword evidence="1" id="KW-0479">Metal-binding</keyword>
<sequence length="618" mass="71749">MASELVGSLKKFSLSEQENKGIILEEVDVALNLGESHRSLFGKIHGIKKVSFMGLRNTLQSLWVTKAQFVIRELGVNRYQFVFQNDEDLEKVFNSKVWTFDSQYILLKKWSEGMVIENEVFEEVNLWLQAWNIPNHWISTETGLKVGKLFANTRDILIPESGSSKGRVIKLLVSVNLNKPLLRGINLKLGEISLWVDFKYENLMGLCFYCGYIGHFERACETRKNDLLKGRFCEGQFGEWLRAEEWHNIAKKHSNSTGNKAEAPLRHVNASEPQDAKQKENPGPSNLTDPLPETRSLGTQGEKEIIRISEEDRSCPMEEELTNPPECPLLFIEAGNLVSIPLKEVKSRAPLADIYQNIANSQGSKRGRGNRGRGRGQKSRAVVPRVPGMKENKEGNEWNQELIAEVFPSHDVSAITSTPIHFQWDRDRILWNLTQDHLFTVKSAYKACCEEERLLRDAAEGSRDCRRAKICWDRLWKLKVKGKVKLFLWKCLKDVVLVQAKLIERGMSVDPVCKWCGENEETLEHLLFFCDRTVNVWKFFPLQWNGIHSRFERFRQWWEEVCSCPWDQAFQDRIQLTTYLLWWLWKTWNSWVFEDKTTPDSETASLAWKEWNEFDSLN</sequence>
<evidence type="ECO:0000313" key="4">
    <source>
        <dbReference type="EMBL" id="KAK6163397.1"/>
    </source>
</evidence>
<dbReference type="Proteomes" id="UP001318860">
    <property type="component" value="Unassembled WGS sequence"/>
</dbReference>
<dbReference type="InterPro" id="IPR025836">
    <property type="entry name" value="Zn_knuckle_CX2CX4HX4C"/>
</dbReference>
<reference evidence="4 5" key="1">
    <citation type="journal article" date="2021" name="Comput. Struct. Biotechnol. J.">
        <title>De novo genome assembly of the potent medicinal plant Rehmannia glutinosa using nanopore technology.</title>
        <authorList>
            <person name="Ma L."/>
            <person name="Dong C."/>
            <person name="Song C."/>
            <person name="Wang X."/>
            <person name="Zheng X."/>
            <person name="Niu Y."/>
            <person name="Chen S."/>
            <person name="Feng W."/>
        </authorList>
    </citation>
    <scope>NUCLEOTIDE SEQUENCE [LARGE SCALE GENOMIC DNA]</scope>
    <source>
        <strain evidence="4">DH-2019</strain>
    </source>
</reference>
<protein>
    <recommendedName>
        <fullName evidence="3">CCHC-type domain-containing protein</fullName>
    </recommendedName>
</protein>
<evidence type="ECO:0000259" key="3">
    <source>
        <dbReference type="PROSITE" id="PS50158"/>
    </source>
</evidence>
<keyword evidence="5" id="KW-1185">Reference proteome</keyword>
<evidence type="ECO:0000256" key="1">
    <source>
        <dbReference type="PROSITE-ProRule" id="PRU00047"/>
    </source>
</evidence>
<dbReference type="PANTHER" id="PTHR31286:SF178">
    <property type="entry name" value="DUF4283 DOMAIN-CONTAINING PROTEIN"/>
    <property type="match status" value="1"/>
</dbReference>
<accession>A0ABR0XW58</accession>
<organism evidence="4 5">
    <name type="scientific">Rehmannia glutinosa</name>
    <name type="common">Chinese foxglove</name>
    <dbReference type="NCBI Taxonomy" id="99300"/>
    <lineage>
        <taxon>Eukaryota</taxon>
        <taxon>Viridiplantae</taxon>
        <taxon>Streptophyta</taxon>
        <taxon>Embryophyta</taxon>
        <taxon>Tracheophyta</taxon>
        <taxon>Spermatophyta</taxon>
        <taxon>Magnoliopsida</taxon>
        <taxon>eudicotyledons</taxon>
        <taxon>Gunneridae</taxon>
        <taxon>Pentapetalae</taxon>
        <taxon>asterids</taxon>
        <taxon>lamiids</taxon>
        <taxon>Lamiales</taxon>
        <taxon>Orobanchaceae</taxon>
        <taxon>Rehmannieae</taxon>
        <taxon>Rehmannia</taxon>
    </lineage>
</organism>
<keyword evidence="1" id="KW-0863">Zinc-finger</keyword>
<evidence type="ECO:0000256" key="2">
    <source>
        <dbReference type="SAM" id="MobiDB-lite"/>
    </source>
</evidence>
<dbReference type="Pfam" id="PF14111">
    <property type="entry name" value="DUF4283"/>
    <property type="match status" value="1"/>
</dbReference>
<dbReference type="InterPro" id="IPR001878">
    <property type="entry name" value="Znf_CCHC"/>
</dbReference>
<gene>
    <name evidence="4" type="ORF">DH2020_000261</name>
</gene>
<dbReference type="EMBL" id="JABTTQ020000001">
    <property type="protein sequence ID" value="KAK6163397.1"/>
    <property type="molecule type" value="Genomic_DNA"/>
</dbReference>
<dbReference type="InterPro" id="IPR025558">
    <property type="entry name" value="DUF4283"/>
</dbReference>
<dbReference type="PROSITE" id="PS50158">
    <property type="entry name" value="ZF_CCHC"/>
    <property type="match status" value="1"/>
</dbReference>
<comment type="caution">
    <text evidence="4">The sequence shown here is derived from an EMBL/GenBank/DDBJ whole genome shotgun (WGS) entry which is preliminary data.</text>
</comment>
<dbReference type="PANTHER" id="PTHR31286">
    <property type="entry name" value="GLYCINE-RICH CELL WALL STRUCTURAL PROTEIN 1.8-LIKE"/>
    <property type="match status" value="1"/>
</dbReference>
<dbReference type="Pfam" id="PF13966">
    <property type="entry name" value="zf-RVT"/>
    <property type="match status" value="1"/>
</dbReference>
<feature type="region of interest" description="Disordered" evidence="2">
    <location>
        <begin position="360"/>
        <end position="382"/>
    </location>
</feature>
<dbReference type="InterPro" id="IPR040256">
    <property type="entry name" value="At4g02000-like"/>
</dbReference>
<dbReference type="InterPro" id="IPR026960">
    <property type="entry name" value="RVT-Znf"/>
</dbReference>
<name>A0ABR0XW58_REHGL</name>
<evidence type="ECO:0000313" key="5">
    <source>
        <dbReference type="Proteomes" id="UP001318860"/>
    </source>
</evidence>
<dbReference type="Pfam" id="PF14392">
    <property type="entry name" value="zf-CCHC_4"/>
    <property type="match status" value="1"/>
</dbReference>
<feature type="domain" description="CCHC-type" evidence="3">
    <location>
        <begin position="207"/>
        <end position="220"/>
    </location>
</feature>
<keyword evidence="1" id="KW-0862">Zinc</keyword>
<feature type="region of interest" description="Disordered" evidence="2">
    <location>
        <begin position="270"/>
        <end position="301"/>
    </location>
</feature>